<sequence>MQTGPATAQSWRNFALLYGAGLGGLLLASGLLKLLFAALN</sequence>
<keyword evidence="1" id="KW-0472">Membrane</keyword>
<evidence type="ECO:0000313" key="3">
    <source>
        <dbReference type="Proteomes" id="UP001596422"/>
    </source>
</evidence>
<proteinExistence type="predicted"/>
<gene>
    <name evidence="2" type="ORF">ACFQDL_17305</name>
</gene>
<keyword evidence="1" id="KW-1133">Transmembrane helix</keyword>
<keyword evidence="1" id="KW-0812">Transmembrane</keyword>
<evidence type="ECO:0000313" key="2">
    <source>
        <dbReference type="EMBL" id="MFC6671628.1"/>
    </source>
</evidence>
<keyword evidence="3" id="KW-1185">Reference proteome</keyword>
<evidence type="ECO:0000256" key="1">
    <source>
        <dbReference type="SAM" id="Phobius"/>
    </source>
</evidence>
<evidence type="ECO:0008006" key="4">
    <source>
        <dbReference type="Google" id="ProtNLM"/>
    </source>
</evidence>
<dbReference type="RefSeq" id="WP_379910127.1">
    <property type="nucleotide sequence ID" value="NZ_JBHSWE010000001.1"/>
</dbReference>
<comment type="caution">
    <text evidence="2">The sequence shown here is derived from an EMBL/GenBank/DDBJ whole genome shotgun (WGS) entry which is preliminary data.</text>
</comment>
<name>A0ABW2A2F3_9GAMM</name>
<dbReference type="EMBL" id="JBHSWE010000001">
    <property type="protein sequence ID" value="MFC6671628.1"/>
    <property type="molecule type" value="Genomic_DNA"/>
</dbReference>
<protein>
    <recommendedName>
        <fullName evidence="4">DUF2474 domain-containing protein</fullName>
    </recommendedName>
</protein>
<feature type="transmembrane region" description="Helical" evidence="1">
    <location>
        <begin position="15"/>
        <end position="36"/>
    </location>
</feature>
<reference evidence="3" key="1">
    <citation type="journal article" date="2019" name="Int. J. Syst. Evol. Microbiol.">
        <title>The Global Catalogue of Microorganisms (GCM) 10K type strain sequencing project: providing services to taxonomists for standard genome sequencing and annotation.</title>
        <authorList>
            <consortium name="The Broad Institute Genomics Platform"/>
            <consortium name="The Broad Institute Genome Sequencing Center for Infectious Disease"/>
            <person name="Wu L."/>
            <person name="Ma J."/>
        </authorList>
    </citation>
    <scope>NUCLEOTIDE SEQUENCE [LARGE SCALE GENOMIC DNA]</scope>
    <source>
        <strain evidence="3">NBRC 111756</strain>
    </source>
</reference>
<dbReference type="Proteomes" id="UP001596422">
    <property type="component" value="Unassembled WGS sequence"/>
</dbReference>
<organism evidence="2 3">
    <name type="scientific">Marinobacterium aestuariivivens</name>
    <dbReference type="NCBI Taxonomy" id="1698799"/>
    <lineage>
        <taxon>Bacteria</taxon>
        <taxon>Pseudomonadati</taxon>
        <taxon>Pseudomonadota</taxon>
        <taxon>Gammaproteobacteria</taxon>
        <taxon>Oceanospirillales</taxon>
        <taxon>Oceanospirillaceae</taxon>
        <taxon>Marinobacterium</taxon>
    </lineage>
</organism>
<accession>A0ABW2A2F3</accession>